<dbReference type="Proteomes" id="UP000799766">
    <property type="component" value="Unassembled WGS sequence"/>
</dbReference>
<protein>
    <submittedName>
        <fullName evidence="1">Uncharacterized protein</fullName>
    </submittedName>
</protein>
<dbReference type="EMBL" id="MU001681">
    <property type="protein sequence ID" value="KAF2457290.1"/>
    <property type="molecule type" value="Genomic_DNA"/>
</dbReference>
<organism evidence="1 2">
    <name type="scientific">Lineolata rhizophorae</name>
    <dbReference type="NCBI Taxonomy" id="578093"/>
    <lineage>
        <taxon>Eukaryota</taxon>
        <taxon>Fungi</taxon>
        <taxon>Dikarya</taxon>
        <taxon>Ascomycota</taxon>
        <taxon>Pezizomycotina</taxon>
        <taxon>Dothideomycetes</taxon>
        <taxon>Dothideomycetes incertae sedis</taxon>
        <taxon>Lineolatales</taxon>
        <taxon>Lineolataceae</taxon>
        <taxon>Lineolata</taxon>
    </lineage>
</organism>
<gene>
    <name evidence="1" type="ORF">BDY21DRAFT_345461</name>
</gene>
<keyword evidence="2" id="KW-1185">Reference proteome</keyword>
<reference evidence="1" key="1">
    <citation type="journal article" date="2020" name="Stud. Mycol.">
        <title>101 Dothideomycetes genomes: a test case for predicting lifestyles and emergence of pathogens.</title>
        <authorList>
            <person name="Haridas S."/>
            <person name="Albert R."/>
            <person name="Binder M."/>
            <person name="Bloem J."/>
            <person name="Labutti K."/>
            <person name="Salamov A."/>
            <person name="Andreopoulos B."/>
            <person name="Baker S."/>
            <person name="Barry K."/>
            <person name="Bills G."/>
            <person name="Bluhm B."/>
            <person name="Cannon C."/>
            <person name="Castanera R."/>
            <person name="Culley D."/>
            <person name="Daum C."/>
            <person name="Ezra D."/>
            <person name="Gonzalez J."/>
            <person name="Henrissat B."/>
            <person name="Kuo A."/>
            <person name="Liang C."/>
            <person name="Lipzen A."/>
            <person name="Lutzoni F."/>
            <person name="Magnuson J."/>
            <person name="Mondo S."/>
            <person name="Nolan M."/>
            <person name="Ohm R."/>
            <person name="Pangilinan J."/>
            <person name="Park H.-J."/>
            <person name="Ramirez L."/>
            <person name="Alfaro M."/>
            <person name="Sun H."/>
            <person name="Tritt A."/>
            <person name="Yoshinaga Y."/>
            <person name="Zwiers L.-H."/>
            <person name="Turgeon B."/>
            <person name="Goodwin S."/>
            <person name="Spatafora J."/>
            <person name="Crous P."/>
            <person name="Grigoriev I."/>
        </authorList>
    </citation>
    <scope>NUCLEOTIDE SEQUENCE</scope>
    <source>
        <strain evidence="1">ATCC 16933</strain>
    </source>
</reference>
<dbReference type="AlphaFoldDB" id="A0A6A6NZY1"/>
<name>A0A6A6NZY1_9PEZI</name>
<accession>A0A6A6NZY1</accession>
<sequence length="192" mass="19842">MASASGLPLGPSLLSFSARLVRPAIGFCAAAADHRTTKYPPFTPPSLLLLSLLAHAARSLHLARCAPANHRKAKAAPISAPSGALATTAGDQTSCGAGCVRLEIVNLSFASASAPRTVPRALGATARRALPWPCFESVLGRGRLPPGRADEWDGHLPLDAEAVSCCREAAWCGRRGKLMEREAGGRAEGTAG</sequence>
<evidence type="ECO:0000313" key="1">
    <source>
        <dbReference type="EMBL" id="KAF2457290.1"/>
    </source>
</evidence>
<evidence type="ECO:0000313" key="2">
    <source>
        <dbReference type="Proteomes" id="UP000799766"/>
    </source>
</evidence>
<proteinExistence type="predicted"/>